<dbReference type="Proteomes" id="UP000199759">
    <property type="component" value="Unassembled WGS sequence"/>
</dbReference>
<keyword evidence="3" id="KW-1185">Reference proteome</keyword>
<reference evidence="2 3" key="1">
    <citation type="submission" date="2016-10" db="EMBL/GenBank/DDBJ databases">
        <authorList>
            <person name="de Groot N.N."/>
        </authorList>
    </citation>
    <scope>NUCLEOTIDE SEQUENCE [LARGE SCALE GENOMIC DNA]</scope>
    <source>
        <strain evidence="2 3">DSM 16077</strain>
    </source>
</reference>
<organism evidence="2 3">
    <name type="scientific">Maricaulis salignorans</name>
    <dbReference type="NCBI Taxonomy" id="144026"/>
    <lineage>
        <taxon>Bacteria</taxon>
        <taxon>Pseudomonadati</taxon>
        <taxon>Pseudomonadota</taxon>
        <taxon>Alphaproteobacteria</taxon>
        <taxon>Maricaulales</taxon>
        <taxon>Maricaulaceae</taxon>
        <taxon>Maricaulis</taxon>
    </lineage>
</organism>
<accession>A0A1G9W722</accession>
<gene>
    <name evidence="2" type="ORF">SAMN04488568_1231</name>
</gene>
<proteinExistence type="predicted"/>
<keyword evidence="1" id="KW-0732">Signal</keyword>
<protein>
    <recommendedName>
        <fullName evidence="4">Peptidase S1</fullName>
    </recommendedName>
</protein>
<evidence type="ECO:0000313" key="2">
    <source>
        <dbReference type="EMBL" id="SDM80299.1"/>
    </source>
</evidence>
<dbReference type="AlphaFoldDB" id="A0A1G9W722"/>
<feature type="signal peptide" evidence="1">
    <location>
        <begin position="1"/>
        <end position="41"/>
    </location>
</feature>
<sequence length="171" mass="17794">MFTTSTNDLVSIQFYQGKYMSIKTVLAASLAVAALTGVAAAQDYSLPPTYGSVALNPGFLPDPHQAQVVAGGTIDASSINNACVGLIANAPDYRLQYGGGGSQLFIGVTSSVDTTLVVNGPDGSWYCNDDYNGLNPLVGGEMPDAGQYDIWVGTYGSSTAPATIFITEYDQ</sequence>
<evidence type="ECO:0000256" key="1">
    <source>
        <dbReference type="SAM" id="SignalP"/>
    </source>
</evidence>
<feature type="chain" id="PRO_5011696058" description="Peptidase S1" evidence="1">
    <location>
        <begin position="42"/>
        <end position="171"/>
    </location>
</feature>
<evidence type="ECO:0000313" key="3">
    <source>
        <dbReference type="Proteomes" id="UP000199759"/>
    </source>
</evidence>
<evidence type="ECO:0008006" key="4">
    <source>
        <dbReference type="Google" id="ProtNLM"/>
    </source>
</evidence>
<dbReference type="STRING" id="144026.SAMN04488568_1231"/>
<name>A0A1G9W722_9PROT</name>
<dbReference type="EMBL" id="FNHG01000023">
    <property type="protein sequence ID" value="SDM80299.1"/>
    <property type="molecule type" value="Genomic_DNA"/>
</dbReference>